<evidence type="ECO:0000256" key="1">
    <source>
        <dbReference type="ARBA" id="ARBA00005525"/>
    </source>
</evidence>
<keyword evidence="3 6" id="KW-0521">NADP</keyword>
<feature type="domain" description="Pyrroline-5-carboxylate reductase dimerisation" evidence="10">
    <location>
        <begin position="175"/>
        <end position="278"/>
    </location>
</feature>
<dbReference type="AlphaFoldDB" id="A0A7X0SN06"/>
<comment type="subcellular location">
    <subcellularLocation>
        <location evidence="6">Cytoplasm</location>
    </subcellularLocation>
</comment>
<dbReference type="InterPro" id="IPR000304">
    <property type="entry name" value="Pyrroline-COOH_reductase"/>
</dbReference>
<proteinExistence type="inferred from homology"/>
<comment type="catalytic activity">
    <reaction evidence="6 8">
        <text>L-proline + NADP(+) = (S)-1-pyrroline-5-carboxylate + NADPH + 2 H(+)</text>
        <dbReference type="Rhea" id="RHEA:14109"/>
        <dbReference type="ChEBI" id="CHEBI:15378"/>
        <dbReference type="ChEBI" id="CHEBI:17388"/>
        <dbReference type="ChEBI" id="CHEBI:57783"/>
        <dbReference type="ChEBI" id="CHEBI:58349"/>
        <dbReference type="ChEBI" id="CHEBI:60039"/>
        <dbReference type="EC" id="1.5.1.2"/>
    </reaction>
</comment>
<evidence type="ECO:0000256" key="6">
    <source>
        <dbReference type="HAMAP-Rule" id="MF_01925"/>
    </source>
</evidence>
<keyword evidence="6 8" id="KW-0028">Amino-acid biosynthesis</keyword>
<sequence>MTQSATSLPANATLCFYGAGSMAEAILRGLVEKNVSSPRQIRVMNRSNADRLRELERTYGVVPAIDPADRERALSEADVIVLGMKPKDAAAALVSLKPKLRGEQILVSVIAGLSIGTIEALLGRPHPIVRTMPNTSSTIGLGAAGISFSESLSPEGRSLGVALFDAIGMTTVVEERLLDTVTAVSGSGPAYIYYMMEAMIDAGAAQGLTPEAARDLAVQTVLGAAEMVRRTGEAPAELRRKVTSPNGTTQAAIETLERLGFASAVRQAMDRCAKRAGEIGRAIADEALSQDGLPQK</sequence>
<dbReference type="Gene3D" id="3.40.50.720">
    <property type="entry name" value="NAD(P)-binding Rossmann-like Domain"/>
    <property type="match status" value="1"/>
</dbReference>
<dbReference type="Pfam" id="PF03807">
    <property type="entry name" value="F420_oxidored"/>
    <property type="match status" value="1"/>
</dbReference>
<reference evidence="11 12" key="1">
    <citation type="submission" date="2020-08" db="EMBL/GenBank/DDBJ databases">
        <title>Cohnella phylogeny.</title>
        <authorList>
            <person name="Dunlap C."/>
        </authorList>
    </citation>
    <scope>NUCLEOTIDE SEQUENCE [LARGE SCALE GENOMIC DNA]</scope>
    <source>
        <strain evidence="11 12">CBP 2801</strain>
    </source>
</reference>
<evidence type="ECO:0000259" key="10">
    <source>
        <dbReference type="Pfam" id="PF14748"/>
    </source>
</evidence>
<evidence type="ECO:0000313" key="12">
    <source>
        <dbReference type="Proteomes" id="UP000564644"/>
    </source>
</evidence>
<dbReference type="SUPFAM" id="SSF48179">
    <property type="entry name" value="6-phosphogluconate dehydrogenase C-terminal domain-like"/>
    <property type="match status" value="1"/>
</dbReference>
<dbReference type="PANTHER" id="PTHR11645">
    <property type="entry name" value="PYRROLINE-5-CARBOXYLATE REDUCTASE"/>
    <property type="match status" value="1"/>
</dbReference>
<evidence type="ECO:0000259" key="9">
    <source>
        <dbReference type="Pfam" id="PF03807"/>
    </source>
</evidence>
<evidence type="ECO:0000256" key="8">
    <source>
        <dbReference type="RuleBase" id="RU003903"/>
    </source>
</evidence>
<dbReference type="Proteomes" id="UP000564644">
    <property type="component" value="Unassembled WGS sequence"/>
</dbReference>
<dbReference type="PROSITE" id="PS00521">
    <property type="entry name" value="P5CR"/>
    <property type="match status" value="1"/>
</dbReference>
<comment type="pathway">
    <text evidence="6 8">Amino-acid biosynthesis; L-proline biosynthesis; L-proline from L-glutamate 5-semialdehyde: step 1/1.</text>
</comment>
<dbReference type="GO" id="GO:0004735">
    <property type="term" value="F:pyrroline-5-carboxylate reductase activity"/>
    <property type="evidence" value="ECO:0007669"/>
    <property type="project" value="UniProtKB-UniRule"/>
</dbReference>
<evidence type="ECO:0000256" key="7">
    <source>
        <dbReference type="NCBIfam" id="TIGR00112"/>
    </source>
</evidence>
<protein>
    <recommendedName>
        <fullName evidence="6 7">Pyrroline-5-carboxylate reductase</fullName>
        <shortName evidence="6">P5C reductase</shortName>
        <shortName evidence="6">P5CR</shortName>
        <ecNumber evidence="6 7">1.5.1.2</ecNumber>
    </recommendedName>
    <alternativeName>
        <fullName evidence="6">PCA reductase</fullName>
    </alternativeName>
</protein>
<dbReference type="InterPro" id="IPR008927">
    <property type="entry name" value="6-PGluconate_DH-like_C_sf"/>
</dbReference>
<dbReference type="GO" id="GO:0005737">
    <property type="term" value="C:cytoplasm"/>
    <property type="evidence" value="ECO:0007669"/>
    <property type="project" value="UniProtKB-SubCell"/>
</dbReference>
<dbReference type="SUPFAM" id="SSF51735">
    <property type="entry name" value="NAD(P)-binding Rossmann-fold domains"/>
    <property type="match status" value="1"/>
</dbReference>
<evidence type="ECO:0000313" key="11">
    <source>
        <dbReference type="EMBL" id="MBB6732916.1"/>
    </source>
</evidence>
<accession>A0A7X0SN06</accession>
<dbReference type="InterPro" id="IPR028939">
    <property type="entry name" value="P5C_Rdtase_cat_N"/>
</dbReference>
<evidence type="ECO:0000256" key="2">
    <source>
        <dbReference type="ARBA" id="ARBA00022650"/>
    </source>
</evidence>
<comment type="caution">
    <text evidence="11">The sequence shown here is derived from an EMBL/GenBank/DDBJ whole genome shotgun (WGS) entry which is preliminary data.</text>
</comment>
<dbReference type="Pfam" id="PF14748">
    <property type="entry name" value="P5CR_dimer"/>
    <property type="match status" value="1"/>
</dbReference>
<dbReference type="EC" id="1.5.1.2" evidence="6 7"/>
<comment type="catalytic activity">
    <reaction evidence="6">
        <text>L-proline + NAD(+) = (S)-1-pyrroline-5-carboxylate + NADH + 2 H(+)</text>
        <dbReference type="Rhea" id="RHEA:14105"/>
        <dbReference type="ChEBI" id="CHEBI:15378"/>
        <dbReference type="ChEBI" id="CHEBI:17388"/>
        <dbReference type="ChEBI" id="CHEBI:57540"/>
        <dbReference type="ChEBI" id="CHEBI:57945"/>
        <dbReference type="ChEBI" id="CHEBI:60039"/>
        <dbReference type="EC" id="1.5.1.2"/>
    </reaction>
</comment>
<dbReference type="UniPathway" id="UPA00098">
    <property type="reaction ID" value="UER00361"/>
</dbReference>
<dbReference type="Gene3D" id="1.10.3730.10">
    <property type="entry name" value="ProC C-terminal domain-like"/>
    <property type="match status" value="1"/>
</dbReference>
<comment type="function">
    <text evidence="5 6">Catalyzes the reduction of 1-pyrroline-5-carboxylate (PCA) to L-proline.</text>
</comment>
<dbReference type="PIRSF" id="PIRSF000193">
    <property type="entry name" value="Pyrrol-5-carb_rd"/>
    <property type="match status" value="1"/>
</dbReference>
<dbReference type="InterPro" id="IPR036291">
    <property type="entry name" value="NAD(P)-bd_dom_sf"/>
</dbReference>
<dbReference type="NCBIfam" id="TIGR00112">
    <property type="entry name" value="proC"/>
    <property type="match status" value="1"/>
</dbReference>
<name>A0A7X0SN06_9BACL</name>
<dbReference type="RefSeq" id="WP_185130580.1">
    <property type="nucleotide sequence ID" value="NZ_JACJVO010000022.1"/>
</dbReference>
<keyword evidence="6" id="KW-0963">Cytoplasm</keyword>
<evidence type="ECO:0000256" key="4">
    <source>
        <dbReference type="ARBA" id="ARBA00023002"/>
    </source>
</evidence>
<dbReference type="InterPro" id="IPR053790">
    <property type="entry name" value="P5CR-like_CS"/>
</dbReference>
<keyword evidence="12" id="KW-1185">Reference proteome</keyword>
<evidence type="ECO:0000256" key="5">
    <source>
        <dbReference type="ARBA" id="ARBA00058118"/>
    </source>
</evidence>
<organism evidence="11 12">
    <name type="scientific">Cohnella zeiphila</name>
    <dbReference type="NCBI Taxonomy" id="2761120"/>
    <lineage>
        <taxon>Bacteria</taxon>
        <taxon>Bacillati</taxon>
        <taxon>Bacillota</taxon>
        <taxon>Bacilli</taxon>
        <taxon>Bacillales</taxon>
        <taxon>Paenibacillaceae</taxon>
        <taxon>Cohnella</taxon>
    </lineage>
</organism>
<comment type="similarity">
    <text evidence="1 6 8">Belongs to the pyrroline-5-carboxylate reductase family.</text>
</comment>
<dbReference type="GO" id="GO:0055129">
    <property type="term" value="P:L-proline biosynthetic process"/>
    <property type="evidence" value="ECO:0007669"/>
    <property type="project" value="UniProtKB-UniRule"/>
</dbReference>
<dbReference type="FunFam" id="1.10.3730.10:FF:000001">
    <property type="entry name" value="Pyrroline-5-carboxylate reductase"/>
    <property type="match status" value="1"/>
</dbReference>
<feature type="domain" description="Pyrroline-5-carboxylate reductase catalytic N-terminal" evidence="9">
    <location>
        <begin position="14"/>
        <end position="112"/>
    </location>
</feature>
<keyword evidence="2 6" id="KW-0641">Proline biosynthesis</keyword>
<dbReference type="InterPro" id="IPR029036">
    <property type="entry name" value="P5CR_dimer"/>
</dbReference>
<dbReference type="PANTHER" id="PTHR11645:SF49">
    <property type="entry name" value="PYRROLINE-5-CARBOXYLATE REDUCTASE 1"/>
    <property type="match status" value="1"/>
</dbReference>
<gene>
    <name evidence="6 11" type="primary">proC</name>
    <name evidence="11" type="ORF">H7C18_18530</name>
</gene>
<dbReference type="EMBL" id="JACJVO010000022">
    <property type="protein sequence ID" value="MBB6732916.1"/>
    <property type="molecule type" value="Genomic_DNA"/>
</dbReference>
<evidence type="ECO:0000256" key="3">
    <source>
        <dbReference type="ARBA" id="ARBA00022857"/>
    </source>
</evidence>
<dbReference type="HAMAP" id="MF_01925">
    <property type="entry name" value="P5C_reductase"/>
    <property type="match status" value="1"/>
</dbReference>
<keyword evidence="4 6" id="KW-0560">Oxidoreductase</keyword>